<dbReference type="Gene3D" id="3.40.50.620">
    <property type="entry name" value="HUPs"/>
    <property type="match status" value="1"/>
</dbReference>
<dbReference type="SUPFAM" id="SSF52402">
    <property type="entry name" value="Adenine nucleotide alpha hydrolases-like"/>
    <property type="match status" value="1"/>
</dbReference>
<accession>A0ABW6AM36</accession>
<evidence type="ECO:0000313" key="2">
    <source>
        <dbReference type="Proteomes" id="UP001597512"/>
    </source>
</evidence>
<reference evidence="2" key="1">
    <citation type="journal article" date="2019" name="Int. J. Syst. Evol. Microbiol.">
        <title>The Global Catalogue of Microorganisms (GCM) 10K type strain sequencing project: providing services to taxonomists for standard genome sequencing and annotation.</title>
        <authorList>
            <consortium name="The Broad Institute Genomics Platform"/>
            <consortium name="The Broad Institute Genome Sequencing Center for Infectious Disease"/>
            <person name="Wu L."/>
            <person name="Ma J."/>
        </authorList>
    </citation>
    <scope>NUCLEOTIDE SEQUENCE [LARGE SCALE GENOMIC DNA]</scope>
    <source>
        <strain evidence="2">KCTC 52490</strain>
    </source>
</reference>
<dbReference type="Proteomes" id="UP001597512">
    <property type="component" value="Unassembled WGS sequence"/>
</dbReference>
<dbReference type="EMBL" id="JBHUOM010000012">
    <property type="protein sequence ID" value="MFD2935168.1"/>
    <property type="molecule type" value="Genomic_DNA"/>
</dbReference>
<name>A0ABW6AM36_9BACT</name>
<evidence type="ECO:0000313" key="1">
    <source>
        <dbReference type="EMBL" id="MFD2935168.1"/>
    </source>
</evidence>
<proteinExistence type="predicted"/>
<keyword evidence="2" id="KW-1185">Reference proteome</keyword>
<dbReference type="InterPro" id="IPR014729">
    <property type="entry name" value="Rossmann-like_a/b/a_fold"/>
</dbReference>
<comment type="caution">
    <text evidence="1">The sequence shown here is derived from an EMBL/GenBank/DDBJ whole genome shotgun (WGS) entry which is preliminary data.</text>
</comment>
<dbReference type="RefSeq" id="WP_381502574.1">
    <property type="nucleotide sequence ID" value="NZ_JBHUOM010000012.1"/>
</dbReference>
<organism evidence="1 2">
    <name type="scientific">Spirosoma flavum</name>
    <dbReference type="NCBI Taxonomy" id="2048557"/>
    <lineage>
        <taxon>Bacteria</taxon>
        <taxon>Pseudomonadati</taxon>
        <taxon>Bacteroidota</taxon>
        <taxon>Cytophagia</taxon>
        <taxon>Cytophagales</taxon>
        <taxon>Cytophagaceae</taxon>
        <taxon>Spirosoma</taxon>
    </lineage>
</organism>
<protein>
    <recommendedName>
        <fullName evidence="3">Universal stress protein</fullName>
    </recommendedName>
</protein>
<gene>
    <name evidence="1" type="ORF">ACFS25_15355</name>
</gene>
<evidence type="ECO:0008006" key="3">
    <source>
        <dbReference type="Google" id="ProtNLM"/>
    </source>
</evidence>
<sequence>MSNQPLTFRYLPGYDVARVLKNYLLNHEADLIMLLPGPHSRLGTFLLESDTQEVARLATVPVLAAV</sequence>